<keyword evidence="4" id="KW-1185">Reference proteome</keyword>
<dbReference type="OrthoDB" id="4960422at2759"/>
<name>A0A9P9XTF4_9HYPO</name>
<dbReference type="InterPro" id="IPR054722">
    <property type="entry name" value="PolX-like_BBD"/>
</dbReference>
<dbReference type="Pfam" id="PF22936">
    <property type="entry name" value="Pol_BBD"/>
    <property type="match status" value="1"/>
</dbReference>
<accession>A0A9P9XTF4</accession>
<dbReference type="GeneID" id="75834149"/>
<feature type="non-terminal residue" evidence="3">
    <location>
        <position position="1"/>
    </location>
</feature>
<sequence length="247" mass="26678">NNNDNNDNNGGGNGRGKSSNQNGQNNENKSKANAGITNAFSALAFDSNGNSENGDGTSFAFMSFNSQPFANGGITKEDFIVDSGCSTHVLNDRSYFTYLKELSRPDSMTACNGQGLQVTAIGTAEVHMTGGGTLYLREVNFAAEAAANMLSPGVLRKNGIVMDGIRDALVHKNNGTVLGEYEWKQHIAVLHVDKRQPQYNFAALPYNTTTQDVEYALMHRRLGHASKDRILKACRLAGIRIKPDSIA</sequence>
<comment type="caution">
    <text evidence="3">The sequence shown here is derived from an EMBL/GenBank/DDBJ whole genome shotgun (WGS) entry which is preliminary data.</text>
</comment>
<gene>
    <name evidence="3" type="ORF">J7T54_007675</name>
</gene>
<feature type="non-terminal residue" evidence="3">
    <location>
        <position position="247"/>
    </location>
</feature>
<protein>
    <submittedName>
        <fullName evidence="3">Gag-Pol poly</fullName>
    </submittedName>
</protein>
<evidence type="ECO:0000259" key="2">
    <source>
        <dbReference type="Pfam" id="PF22936"/>
    </source>
</evidence>
<reference evidence="3" key="1">
    <citation type="journal article" date="2021" name="J Fungi (Basel)">
        <title>Genomic and Metabolomic Analyses of the Marine Fungus Emericellopsis cladophorae: Insights into Saltwater Adaptability Mechanisms and Its Biosynthetic Potential.</title>
        <authorList>
            <person name="Goncalves M.F.M."/>
            <person name="Hilario S."/>
            <person name="Van de Peer Y."/>
            <person name="Esteves A.C."/>
            <person name="Alves A."/>
        </authorList>
    </citation>
    <scope>NUCLEOTIDE SEQUENCE</scope>
    <source>
        <strain evidence="3">MUM 19.33</strain>
    </source>
</reference>
<proteinExistence type="predicted"/>
<evidence type="ECO:0000256" key="1">
    <source>
        <dbReference type="SAM" id="MobiDB-lite"/>
    </source>
</evidence>
<organism evidence="3 4">
    <name type="scientific">Emericellopsis cladophorae</name>
    <dbReference type="NCBI Taxonomy" id="2686198"/>
    <lineage>
        <taxon>Eukaryota</taxon>
        <taxon>Fungi</taxon>
        <taxon>Dikarya</taxon>
        <taxon>Ascomycota</taxon>
        <taxon>Pezizomycotina</taxon>
        <taxon>Sordariomycetes</taxon>
        <taxon>Hypocreomycetidae</taxon>
        <taxon>Hypocreales</taxon>
        <taxon>Bionectriaceae</taxon>
        <taxon>Emericellopsis</taxon>
    </lineage>
</organism>
<feature type="region of interest" description="Disordered" evidence="1">
    <location>
        <begin position="1"/>
        <end position="31"/>
    </location>
</feature>
<reference evidence="3" key="2">
    <citation type="submission" date="2022-07" db="EMBL/GenBank/DDBJ databases">
        <authorList>
            <person name="Goncalves M.F.M."/>
            <person name="Hilario S."/>
            <person name="Van De Peer Y."/>
            <person name="Esteves A.C."/>
            <person name="Alves A."/>
        </authorList>
    </citation>
    <scope>NUCLEOTIDE SEQUENCE</scope>
    <source>
        <strain evidence="3">MUM 19.33</strain>
    </source>
</reference>
<evidence type="ECO:0000313" key="3">
    <source>
        <dbReference type="EMBL" id="KAI6777520.1"/>
    </source>
</evidence>
<feature type="domain" description="Retrovirus-related Pol polyprotein from transposon TNT 1-94-like beta-barrel" evidence="2">
    <location>
        <begin position="79"/>
        <end position="159"/>
    </location>
</feature>
<evidence type="ECO:0000313" key="4">
    <source>
        <dbReference type="Proteomes" id="UP001055219"/>
    </source>
</evidence>
<dbReference type="RefSeq" id="XP_051358376.1">
    <property type="nucleotide sequence ID" value="XM_051510755.1"/>
</dbReference>
<dbReference type="EMBL" id="JAGIXG020000268">
    <property type="protein sequence ID" value="KAI6777520.1"/>
    <property type="molecule type" value="Genomic_DNA"/>
</dbReference>
<feature type="compositionally biased region" description="Low complexity" evidence="1">
    <location>
        <begin position="16"/>
        <end position="27"/>
    </location>
</feature>
<dbReference type="Proteomes" id="UP001055219">
    <property type="component" value="Unassembled WGS sequence"/>
</dbReference>
<dbReference type="AlphaFoldDB" id="A0A9P9XTF4"/>